<evidence type="ECO:0000313" key="2">
    <source>
        <dbReference type="EMBL" id="TGE13410.1"/>
    </source>
</evidence>
<dbReference type="InterPro" id="IPR010982">
    <property type="entry name" value="Lambda_DNA-bd_dom_sf"/>
</dbReference>
<keyword evidence="3" id="KW-1185">Reference proteome</keyword>
<dbReference type="InterPro" id="IPR046847">
    <property type="entry name" value="Xre-like_HTH"/>
</dbReference>
<accession>A0A4Z0PF01</accession>
<dbReference type="OrthoDB" id="886655at2"/>
<evidence type="ECO:0000259" key="1">
    <source>
        <dbReference type="Pfam" id="PF20432"/>
    </source>
</evidence>
<dbReference type="SUPFAM" id="SSF47413">
    <property type="entry name" value="lambda repressor-like DNA-binding domains"/>
    <property type="match status" value="1"/>
</dbReference>
<organism evidence="2 3">
    <name type="scientific">Hymenobacter elongatus</name>
    <dbReference type="NCBI Taxonomy" id="877208"/>
    <lineage>
        <taxon>Bacteria</taxon>
        <taxon>Pseudomonadati</taxon>
        <taxon>Bacteroidota</taxon>
        <taxon>Cytophagia</taxon>
        <taxon>Cytophagales</taxon>
        <taxon>Hymenobacteraceae</taxon>
        <taxon>Hymenobacter</taxon>
    </lineage>
</organism>
<protein>
    <recommendedName>
        <fullName evidence="1">Antitoxin Xre-like helix-turn-helix domain-containing protein</fullName>
    </recommendedName>
</protein>
<reference evidence="2 3" key="1">
    <citation type="submission" date="2019-04" db="EMBL/GenBank/DDBJ databases">
        <authorList>
            <person name="Feng G."/>
            <person name="Zhang J."/>
            <person name="Zhu H."/>
        </authorList>
    </citation>
    <scope>NUCLEOTIDE SEQUENCE [LARGE SCALE GENOMIC DNA]</scope>
    <source>
        <strain evidence="2 3">JCM 17223</strain>
    </source>
</reference>
<dbReference type="GO" id="GO:0003677">
    <property type="term" value="F:DNA binding"/>
    <property type="evidence" value="ECO:0007669"/>
    <property type="project" value="InterPro"/>
</dbReference>
<proteinExistence type="predicted"/>
<gene>
    <name evidence="2" type="ORF">E5J99_19490</name>
</gene>
<dbReference type="Gene3D" id="1.10.260.40">
    <property type="entry name" value="lambda repressor-like DNA-binding domains"/>
    <property type="match status" value="1"/>
</dbReference>
<dbReference type="Proteomes" id="UP000297739">
    <property type="component" value="Unassembled WGS sequence"/>
</dbReference>
<evidence type="ECO:0000313" key="3">
    <source>
        <dbReference type="Proteomes" id="UP000297739"/>
    </source>
</evidence>
<dbReference type="AlphaFoldDB" id="A0A4Z0PF01"/>
<dbReference type="Pfam" id="PF20432">
    <property type="entry name" value="Xre-like-HTH"/>
    <property type="match status" value="1"/>
</dbReference>
<dbReference type="EMBL" id="SRLD01000056">
    <property type="protein sequence ID" value="TGE13410.1"/>
    <property type="molecule type" value="Genomic_DNA"/>
</dbReference>
<comment type="caution">
    <text evidence="2">The sequence shown here is derived from an EMBL/GenBank/DDBJ whole genome shotgun (WGS) entry which is preliminary data.</text>
</comment>
<feature type="domain" description="Antitoxin Xre-like helix-turn-helix" evidence="1">
    <location>
        <begin position="11"/>
        <end position="59"/>
    </location>
</feature>
<dbReference type="RefSeq" id="WP_135499485.1">
    <property type="nucleotide sequence ID" value="NZ_SRLD01000056.1"/>
</dbReference>
<name>A0A4Z0PF01_9BACT</name>
<sequence length="209" mass="22683">MPRRARSRNTLVFRVRAWFGLQQDELALYLGVSKATVQAMESQRFRIGPAVSEPLFLLLAQLPPAVPATAETMAMPLPLPPTELPPDSAAPEAAELDFRRRVCLYQAVGLQAQADKLALQAAIQVRWAQALPALLAAYPAPTEAALAADPDAGGHHTWLIGWLTRHARLLPTADITRWHLLQARLAARRAEAASLAAALAADTPHDLPH</sequence>